<dbReference type="OrthoDB" id="9788068at2"/>
<evidence type="ECO:0000256" key="8">
    <source>
        <dbReference type="PROSITE-ProRule" id="PRU10099"/>
    </source>
</evidence>
<dbReference type="InterPro" id="IPR027475">
    <property type="entry name" value="Asparaginase/glutaminase_AS2"/>
</dbReference>
<dbReference type="Proteomes" id="UP000247922">
    <property type="component" value="Unassembled WGS sequence"/>
</dbReference>
<dbReference type="InterPro" id="IPR020827">
    <property type="entry name" value="Asparaginase/glutaminase_AS1"/>
</dbReference>
<dbReference type="PROSITE" id="PS00917">
    <property type="entry name" value="ASN_GLN_ASE_2"/>
    <property type="match status" value="1"/>
</dbReference>
<feature type="active site" description="O-isoaspartyl threonine intermediate" evidence="6">
    <location>
        <position position="12"/>
    </location>
</feature>
<dbReference type="InterPro" id="IPR036152">
    <property type="entry name" value="Asp/glu_Ase-like_sf"/>
</dbReference>
<protein>
    <recommendedName>
        <fullName evidence="3">asparaginase</fullName>
        <ecNumber evidence="3">3.5.1.1</ecNumber>
    </recommendedName>
</protein>
<dbReference type="SFLD" id="SFLDS00057">
    <property type="entry name" value="Glutaminase/Asparaginase"/>
    <property type="match status" value="1"/>
</dbReference>
<organism evidence="12 13">
    <name type="scientific">Streptohalobacillus salinus</name>
    <dbReference type="NCBI Taxonomy" id="621096"/>
    <lineage>
        <taxon>Bacteria</taxon>
        <taxon>Bacillati</taxon>
        <taxon>Bacillota</taxon>
        <taxon>Bacilli</taxon>
        <taxon>Bacillales</taxon>
        <taxon>Bacillaceae</taxon>
        <taxon>Streptohalobacillus</taxon>
    </lineage>
</organism>
<dbReference type="PRINTS" id="PR00139">
    <property type="entry name" value="ASNGLNASE"/>
</dbReference>
<dbReference type="InterPro" id="IPR006034">
    <property type="entry name" value="Asparaginase/glutaminase-like"/>
</dbReference>
<dbReference type="AlphaFoldDB" id="A0A2V3WEY4"/>
<dbReference type="GO" id="GO:0004067">
    <property type="term" value="F:asparaginase activity"/>
    <property type="evidence" value="ECO:0007669"/>
    <property type="project" value="UniProtKB-UniRule"/>
</dbReference>
<keyword evidence="4" id="KW-0378">Hydrolase</keyword>
<evidence type="ECO:0000259" key="10">
    <source>
        <dbReference type="Pfam" id="PF00710"/>
    </source>
</evidence>
<sequence>MEKILIIHTGGTISMTENQSLGIVVPSDSHPLSENLAYLKQTASIEEDHLFDLPSPHVTPTHMLKLAKHIEMKLKEKPYQGVVVTHGTDTLEETAYFLDLYLTVDAAVVITGAMRSSNEVGADGLYNLIGAVRVAKDPESMNKGVLVVMNDEIHSSAYCIKTSSSSVATFQSPQFGPIGILTKQEVYFYHKWIEREKIHFQTVTKCIPLIKAFAGMDQAFMRAIQTLPIDGLVIEGFGQGNLPPETVAVIEEIVAEGIIVVMVSRSFKGVVQPTYAYPGGGKDLKDKGVIFVKRLSGPKARLKLLALLEAGYHRARIEAILEK</sequence>
<dbReference type="Gene3D" id="3.40.50.40">
    <property type="match status" value="1"/>
</dbReference>
<dbReference type="PROSITE" id="PS51732">
    <property type="entry name" value="ASN_GLN_ASE_3"/>
    <property type="match status" value="1"/>
</dbReference>
<evidence type="ECO:0000259" key="11">
    <source>
        <dbReference type="Pfam" id="PF17763"/>
    </source>
</evidence>
<comment type="caution">
    <text evidence="12">The sequence shown here is derived from an EMBL/GenBank/DDBJ whole genome shotgun (WGS) entry which is preliminary data.</text>
</comment>
<dbReference type="Gene3D" id="3.40.50.1170">
    <property type="entry name" value="L-asparaginase, N-terminal domain"/>
    <property type="match status" value="1"/>
</dbReference>
<comment type="catalytic activity">
    <reaction evidence="5">
        <text>L-asparagine + H2O = L-aspartate + NH4(+)</text>
        <dbReference type="Rhea" id="RHEA:21016"/>
        <dbReference type="ChEBI" id="CHEBI:15377"/>
        <dbReference type="ChEBI" id="CHEBI:28938"/>
        <dbReference type="ChEBI" id="CHEBI:29991"/>
        <dbReference type="ChEBI" id="CHEBI:58048"/>
        <dbReference type="EC" id="3.5.1.1"/>
    </reaction>
</comment>
<dbReference type="PIRSF" id="PIRSF500176">
    <property type="entry name" value="L_ASNase"/>
    <property type="match status" value="1"/>
</dbReference>
<evidence type="ECO:0000256" key="3">
    <source>
        <dbReference type="ARBA" id="ARBA00012920"/>
    </source>
</evidence>
<evidence type="ECO:0000313" key="13">
    <source>
        <dbReference type="Proteomes" id="UP000247922"/>
    </source>
</evidence>
<dbReference type="InterPro" id="IPR027473">
    <property type="entry name" value="L-asparaginase_C"/>
</dbReference>
<feature type="binding site" evidence="7">
    <location>
        <position position="55"/>
    </location>
    <ligand>
        <name>substrate</name>
    </ligand>
</feature>
<feature type="binding site" evidence="7">
    <location>
        <begin position="88"/>
        <end position="89"/>
    </location>
    <ligand>
        <name>substrate</name>
    </ligand>
</feature>
<feature type="active site" evidence="9">
    <location>
        <position position="88"/>
    </location>
</feature>
<dbReference type="Pfam" id="PF00710">
    <property type="entry name" value="Asparaginase"/>
    <property type="match status" value="1"/>
</dbReference>
<dbReference type="SMART" id="SM00870">
    <property type="entry name" value="Asparaginase"/>
    <property type="match status" value="1"/>
</dbReference>
<dbReference type="EMBL" id="QJJR01000004">
    <property type="protein sequence ID" value="PXW91714.1"/>
    <property type="molecule type" value="Genomic_DNA"/>
</dbReference>
<dbReference type="EC" id="3.5.1.1" evidence="3"/>
<dbReference type="InterPro" id="IPR027474">
    <property type="entry name" value="L-asparaginase_N"/>
</dbReference>
<evidence type="ECO:0000256" key="6">
    <source>
        <dbReference type="PIRSR" id="PIRSR001220-1"/>
    </source>
</evidence>
<keyword evidence="13" id="KW-1185">Reference proteome</keyword>
<dbReference type="PIRSF" id="PIRSF001220">
    <property type="entry name" value="L-ASNase_gatD"/>
    <property type="match status" value="1"/>
</dbReference>
<feature type="domain" description="Asparaginase/glutaminase C-terminal" evidence="11">
    <location>
        <begin position="209"/>
        <end position="320"/>
    </location>
</feature>
<dbReference type="FunFam" id="3.40.50.40:FF:000003">
    <property type="entry name" value="L-asparaginase 2"/>
    <property type="match status" value="1"/>
</dbReference>
<gene>
    <name evidence="12" type="ORF">DES38_104147</name>
</gene>
<dbReference type="Pfam" id="PF17763">
    <property type="entry name" value="Asparaginase_C"/>
    <property type="match status" value="1"/>
</dbReference>
<dbReference type="PROSITE" id="PS00144">
    <property type="entry name" value="ASN_GLN_ASE_1"/>
    <property type="match status" value="1"/>
</dbReference>
<dbReference type="CDD" id="cd08964">
    <property type="entry name" value="L-asparaginase_II"/>
    <property type="match status" value="1"/>
</dbReference>
<dbReference type="InterPro" id="IPR037152">
    <property type="entry name" value="L-asparaginase_N_sf"/>
</dbReference>
<comment type="subunit">
    <text evidence="2">Homotetramer.</text>
</comment>
<dbReference type="PANTHER" id="PTHR11707:SF28">
    <property type="entry name" value="60 KDA LYSOPHOSPHOLIPASE"/>
    <property type="match status" value="1"/>
</dbReference>
<dbReference type="SUPFAM" id="SSF53774">
    <property type="entry name" value="Glutaminase/Asparaginase"/>
    <property type="match status" value="1"/>
</dbReference>
<evidence type="ECO:0000256" key="2">
    <source>
        <dbReference type="ARBA" id="ARBA00011881"/>
    </source>
</evidence>
<comment type="similarity">
    <text evidence="1">Belongs to the asparaginase 1 family.</text>
</comment>
<accession>A0A2V3WEY4</accession>
<dbReference type="RefSeq" id="WP_110251013.1">
    <property type="nucleotide sequence ID" value="NZ_QJJR01000004.1"/>
</dbReference>
<dbReference type="GO" id="GO:0006528">
    <property type="term" value="P:asparagine metabolic process"/>
    <property type="evidence" value="ECO:0007669"/>
    <property type="project" value="InterPro"/>
</dbReference>
<evidence type="ECO:0000256" key="7">
    <source>
        <dbReference type="PIRSR" id="PIRSR001220-2"/>
    </source>
</evidence>
<dbReference type="PANTHER" id="PTHR11707">
    <property type="entry name" value="L-ASPARAGINASE"/>
    <property type="match status" value="1"/>
</dbReference>
<feature type="domain" description="L-asparaginase N-terminal" evidence="10">
    <location>
        <begin position="3"/>
        <end position="192"/>
    </location>
</feature>
<proteinExistence type="inferred from homology"/>
<evidence type="ECO:0000256" key="9">
    <source>
        <dbReference type="PROSITE-ProRule" id="PRU10100"/>
    </source>
</evidence>
<name>A0A2V3WEY4_9BACI</name>
<evidence type="ECO:0000313" key="12">
    <source>
        <dbReference type="EMBL" id="PXW91714.1"/>
    </source>
</evidence>
<dbReference type="FunFam" id="3.40.50.1170:FF:000001">
    <property type="entry name" value="L-asparaginase 2"/>
    <property type="match status" value="1"/>
</dbReference>
<dbReference type="InterPro" id="IPR004550">
    <property type="entry name" value="AsnASE_II"/>
</dbReference>
<evidence type="ECO:0000256" key="4">
    <source>
        <dbReference type="ARBA" id="ARBA00022801"/>
    </source>
</evidence>
<evidence type="ECO:0000256" key="5">
    <source>
        <dbReference type="ARBA" id="ARBA00049366"/>
    </source>
</evidence>
<reference evidence="12 13" key="1">
    <citation type="submission" date="2018-05" db="EMBL/GenBank/DDBJ databases">
        <title>Genomic Encyclopedia of Type Strains, Phase IV (KMG-IV): sequencing the most valuable type-strain genomes for metagenomic binning, comparative biology and taxonomic classification.</title>
        <authorList>
            <person name="Goeker M."/>
        </authorList>
    </citation>
    <scope>NUCLEOTIDE SEQUENCE [LARGE SCALE GENOMIC DNA]</scope>
    <source>
        <strain evidence="12 13">DSM 22440</strain>
    </source>
</reference>
<evidence type="ECO:0000256" key="1">
    <source>
        <dbReference type="ARBA" id="ARBA00010518"/>
    </source>
</evidence>
<feature type="active site" evidence="8">
    <location>
        <position position="12"/>
    </location>
</feature>
<dbReference type="InterPro" id="IPR040919">
    <property type="entry name" value="Asparaginase_C"/>
</dbReference>